<name>A1RBY7_PAEAT</name>
<evidence type="ECO:0000256" key="5">
    <source>
        <dbReference type="ARBA" id="ARBA00023288"/>
    </source>
</evidence>
<proteinExistence type="predicted"/>
<gene>
    <name evidence="7" type="ordered locus">AAur_4081</name>
</gene>
<dbReference type="Gene3D" id="3.40.190.10">
    <property type="entry name" value="Periplasmic binding protein-like II"/>
    <property type="match status" value="1"/>
</dbReference>
<evidence type="ECO:0000256" key="1">
    <source>
        <dbReference type="ARBA" id="ARBA00022475"/>
    </source>
</evidence>
<dbReference type="EMBL" id="CP000474">
    <property type="protein sequence ID" value="ABM06525.1"/>
    <property type="molecule type" value="Genomic_DNA"/>
</dbReference>
<protein>
    <submittedName>
        <fullName evidence="7">Extracellular solute-binding protein</fullName>
    </submittedName>
</protein>
<evidence type="ECO:0000256" key="6">
    <source>
        <dbReference type="SAM" id="SignalP"/>
    </source>
</evidence>
<accession>A1RBY7</accession>
<feature type="chain" id="PRO_5038703344" evidence="6">
    <location>
        <begin position="30"/>
        <end position="441"/>
    </location>
</feature>
<sequence length="441" mass="46651">MRKSFRAGAVAMLAAATMLAAGCSGGSTAGSQSAATSDPNQKVELTYWAWAPNLDKVVELWNEKNPNIHVTVNKQDGGDPAVTKLLTAVKAGSGAPDLIQAEYQKIPTLVAADALADLSGTVANDTKSHFPDGVWNDVTLGGDALYSVPQDTGPMVFYYRADIFEKLGIAVPKTWDEYAAAAKTVHAADPEAYLGTFSSNDAGWFTGMAQQAGASWWGVDGDAWNVKIAEEPTEKVAEYWGGLVEEGVIDNKPMYTPEWNTALNTGKQVGWLSAAWGPGVLEGNAGSTAGTWKVAPMPQWDASKPSTGNWGGSSTAVTSQSKNLDAAAKFATWLNTEPEAVKALVEVAGIYPADNEGAKSALTKAPAFFSNQPDFYDVVGEAAQNVGSFTYGPNVNVAYNAYNDQFAKAAQSKQKSAFLDAVSNMQQVTVDDLKKTGFTVK</sequence>
<dbReference type="RefSeq" id="WP_011776673.1">
    <property type="nucleotide sequence ID" value="NC_008711.1"/>
</dbReference>
<dbReference type="OrthoDB" id="2515046at2"/>
<evidence type="ECO:0000256" key="4">
    <source>
        <dbReference type="ARBA" id="ARBA00023139"/>
    </source>
</evidence>
<keyword evidence="8" id="KW-1185">Reference proteome</keyword>
<dbReference type="STRING" id="290340.AAur_4081"/>
<dbReference type="KEGG" id="aau:AAur_4081"/>
<evidence type="ECO:0000313" key="7">
    <source>
        <dbReference type="EMBL" id="ABM06525.1"/>
    </source>
</evidence>
<keyword evidence="5" id="KW-0449">Lipoprotein</keyword>
<dbReference type="PROSITE" id="PS51257">
    <property type="entry name" value="PROKAR_LIPOPROTEIN"/>
    <property type="match status" value="1"/>
</dbReference>
<dbReference type="eggNOG" id="COG1653">
    <property type="taxonomic scope" value="Bacteria"/>
</dbReference>
<feature type="signal peptide" evidence="6">
    <location>
        <begin position="1"/>
        <end position="29"/>
    </location>
</feature>
<keyword evidence="4" id="KW-0564">Palmitate</keyword>
<organism evidence="7 8">
    <name type="scientific">Paenarthrobacter aurescens (strain TC1)</name>
    <dbReference type="NCBI Taxonomy" id="290340"/>
    <lineage>
        <taxon>Bacteria</taxon>
        <taxon>Bacillati</taxon>
        <taxon>Actinomycetota</taxon>
        <taxon>Actinomycetes</taxon>
        <taxon>Micrococcales</taxon>
        <taxon>Micrococcaceae</taxon>
        <taxon>Paenarthrobacter</taxon>
    </lineage>
</organism>
<dbReference type="PANTHER" id="PTHR43649">
    <property type="entry name" value="ARABINOSE-BINDING PROTEIN-RELATED"/>
    <property type="match status" value="1"/>
</dbReference>
<dbReference type="Pfam" id="PF01547">
    <property type="entry name" value="SBP_bac_1"/>
    <property type="match status" value="1"/>
</dbReference>
<dbReference type="HOGENOM" id="CLU_031285_2_0_11"/>
<dbReference type="AlphaFoldDB" id="A1RBY7"/>
<keyword evidence="2 6" id="KW-0732">Signal</keyword>
<dbReference type="InterPro" id="IPR006059">
    <property type="entry name" value="SBP"/>
</dbReference>
<reference evidence="7 8" key="1">
    <citation type="journal article" date="2006" name="PLoS Genet.">
        <title>Secrets of soil survival revealed by the genome sequence of Arthrobacter aurescens TC1.</title>
        <authorList>
            <person name="Mongodin E.F."/>
            <person name="Shapir N."/>
            <person name="Daugherty S.C."/>
            <person name="DeBoy R.T."/>
            <person name="Emerson J.B."/>
            <person name="Shvartzbeyn A."/>
            <person name="Radune D."/>
            <person name="Vamathevan J."/>
            <person name="Riggs F."/>
            <person name="Grinberg V."/>
            <person name="Khouri H."/>
            <person name="Wackett L.P."/>
            <person name="Nelson K.E."/>
            <person name="Sadowsky M.J."/>
        </authorList>
    </citation>
    <scope>NUCLEOTIDE SEQUENCE [LARGE SCALE GENOMIC DNA]</scope>
    <source>
        <strain evidence="7 8">TC1</strain>
    </source>
</reference>
<dbReference type="SUPFAM" id="SSF53850">
    <property type="entry name" value="Periplasmic binding protein-like II"/>
    <property type="match status" value="1"/>
</dbReference>
<evidence type="ECO:0000256" key="3">
    <source>
        <dbReference type="ARBA" id="ARBA00023136"/>
    </source>
</evidence>
<evidence type="ECO:0000256" key="2">
    <source>
        <dbReference type="ARBA" id="ARBA00022729"/>
    </source>
</evidence>
<evidence type="ECO:0000313" key="8">
    <source>
        <dbReference type="Proteomes" id="UP000000637"/>
    </source>
</evidence>
<dbReference type="Proteomes" id="UP000000637">
    <property type="component" value="Chromosome"/>
</dbReference>
<dbReference type="PANTHER" id="PTHR43649:SF33">
    <property type="entry name" value="POLYGALACTURONAN_RHAMNOGALACTURONAN-BINDING PROTEIN YTCQ"/>
    <property type="match status" value="1"/>
</dbReference>
<dbReference type="InterPro" id="IPR050490">
    <property type="entry name" value="Bact_solute-bd_prot1"/>
</dbReference>
<keyword evidence="3" id="KW-0472">Membrane</keyword>
<keyword evidence="1" id="KW-1003">Cell membrane</keyword>